<feature type="chain" id="PRO_5032347325" evidence="3">
    <location>
        <begin position="22"/>
        <end position="169"/>
    </location>
</feature>
<keyword evidence="3" id="KW-0732">Signal</keyword>
<dbReference type="EMBL" id="JADCNL010000001">
    <property type="protein sequence ID" value="KAG0495703.1"/>
    <property type="molecule type" value="Genomic_DNA"/>
</dbReference>
<dbReference type="AlphaFoldDB" id="A0A835RS10"/>
<evidence type="ECO:0000256" key="2">
    <source>
        <dbReference type="ARBA" id="ARBA00023157"/>
    </source>
</evidence>
<reference evidence="4 5" key="1">
    <citation type="journal article" date="2020" name="Nat. Food">
        <title>A phased Vanilla planifolia genome enables genetic improvement of flavour and production.</title>
        <authorList>
            <person name="Hasing T."/>
            <person name="Tang H."/>
            <person name="Brym M."/>
            <person name="Khazi F."/>
            <person name="Huang T."/>
            <person name="Chambers A.H."/>
        </authorList>
    </citation>
    <scope>NUCLEOTIDE SEQUENCE [LARGE SCALE GENOMIC DNA]</scope>
    <source>
        <tissue evidence="4">Leaf</tissue>
    </source>
</reference>
<gene>
    <name evidence="4" type="ORF">HPP92_000394</name>
</gene>
<comment type="caution">
    <text evidence="4">The sequence shown here is derived from an EMBL/GenBank/DDBJ whole genome shotgun (WGS) entry which is preliminary data.</text>
</comment>
<comment type="similarity">
    <text evidence="1">Belongs to the Ole e I family.</text>
</comment>
<accession>A0A835RS10</accession>
<evidence type="ECO:0000313" key="5">
    <source>
        <dbReference type="Proteomes" id="UP000636800"/>
    </source>
</evidence>
<dbReference type="PANTHER" id="PTHR31614">
    <property type="entry name" value="PROTEIN DOWNSTREAM OF FLC-RELATED"/>
    <property type="match status" value="1"/>
</dbReference>
<evidence type="ECO:0000313" key="4">
    <source>
        <dbReference type="EMBL" id="KAG0495703.1"/>
    </source>
</evidence>
<dbReference type="Pfam" id="PF01190">
    <property type="entry name" value="Pollen_Ole_e_1"/>
    <property type="match status" value="1"/>
</dbReference>
<proteinExistence type="inferred from homology"/>
<sequence>MAKFELIVALCLLSSVAFVAAATTTTAPTFFIVQGRIYCDTCRAGFETNVTEYISGAKVKVDCTHFSTGKVEHSNSGLTDSTGTYTINVVDDHEDETCEVVLVESPLDKCKEIKVGRDRGQVVLTLDAGMSTNVRHANSLGFLRDEPLPICDKLLREFYGLAEEELNVL</sequence>
<dbReference type="OrthoDB" id="10251744at2759"/>
<protein>
    <submittedName>
        <fullName evidence="4">Uncharacterized protein</fullName>
    </submittedName>
</protein>
<dbReference type="Proteomes" id="UP000636800">
    <property type="component" value="Chromosome 1"/>
</dbReference>
<name>A0A835RS10_VANPL</name>
<feature type="signal peptide" evidence="3">
    <location>
        <begin position="1"/>
        <end position="21"/>
    </location>
</feature>
<keyword evidence="2" id="KW-1015">Disulfide bond</keyword>
<keyword evidence="5" id="KW-1185">Reference proteome</keyword>
<evidence type="ECO:0000256" key="1">
    <source>
        <dbReference type="ARBA" id="ARBA00010049"/>
    </source>
</evidence>
<evidence type="ECO:0000256" key="3">
    <source>
        <dbReference type="SAM" id="SignalP"/>
    </source>
</evidence>
<dbReference type="InterPro" id="IPR006041">
    <property type="entry name" value="Pollen_Ole_e1_allergen"/>
</dbReference>
<organism evidence="4 5">
    <name type="scientific">Vanilla planifolia</name>
    <name type="common">Vanilla</name>
    <dbReference type="NCBI Taxonomy" id="51239"/>
    <lineage>
        <taxon>Eukaryota</taxon>
        <taxon>Viridiplantae</taxon>
        <taxon>Streptophyta</taxon>
        <taxon>Embryophyta</taxon>
        <taxon>Tracheophyta</taxon>
        <taxon>Spermatophyta</taxon>
        <taxon>Magnoliopsida</taxon>
        <taxon>Liliopsida</taxon>
        <taxon>Asparagales</taxon>
        <taxon>Orchidaceae</taxon>
        <taxon>Vanilloideae</taxon>
        <taxon>Vanilleae</taxon>
        <taxon>Vanilla</taxon>
    </lineage>
</organism>
<dbReference type="PANTHER" id="PTHR31614:SF34">
    <property type="entry name" value="POLLEN-SPECIFIC PROTEIN C13"/>
    <property type="match status" value="1"/>
</dbReference>